<feature type="signal peptide" evidence="2">
    <location>
        <begin position="1"/>
        <end position="28"/>
    </location>
</feature>
<dbReference type="OrthoDB" id="27819at2759"/>
<feature type="domain" description="EGF-like" evidence="3">
    <location>
        <begin position="324"/>
        <end position="353"/>
    </location>
</feature>
<feature type="domain" description="EGF-like" evidence="3">
    <location>
        <begin position="419"/>
        <end position="449"/>
    </location>
</feature>
<dbReference type="RefSeq" id="XP_022315869.1">
    <property type="nucleotide sequence ID" value="XM_022460161.1"/>
</dbReference>
<feature type="domain" description="EGF-like" evidence="3">
    <location>
        <begin position="514"/>
        <end position="545"/>
    </location>
</feature>
<dbReference type="AlphaFoldDB" id="A0A8B8CL00"/>
<dbReference type="GO" id="GO:0005044">
    <property type="term" value="F:scavenger receptor activity"/>
    <property type="evidence" value="ECO:0007669"/>
    <property type="project" value="InterPro"/>
</dbReference>
<gene>
    <name evidence="5" type="primary">LOC111119722</name>
</gene>
<feature type="domain" description="EGF-like" evidence="3">
    <location>
        <begin position="292"/>
        <end position="322"/>
    </location>
</feature>
<evidence type="ECO:0000259" key="3">
    <source>
        <dbReference type="SMART" id="SM00181"/>
    </source>
</evidence>
<dbReference type="Proteomes" id="UP000694844">
    <property type="component" value="Chromosome 2"/>
</dbReference>
<dbReference type="InterPro" id="IPR042635">
    <property type="entry name" value="MEGF10/SREC1/2-like"/>
</dbReference>
<dbReference type="Gene3D" id="2.170.300.10">
    <property type="entry name" value="Tie2 ligand-binding domain superfamily"/>
    <property type="match status" value="1"/>
</dbReference>
<dbReference type="GeneID" id="111119722"/>
<dbReference type="SUPFAM" id="SSF49785">
    <property type="entry name" value="Galactose-binding domain-like"/>
    <property type="match status" value="1"/>
</dbReference>
<evidence type="ECO:0000313" key="5">
    <source>
        <dbReference type="RefSeq" id="XP_022315869.1"/>
    </source>
</evidence>
<feature type="chain" id="PRO_5034190766" evidence="2">
    <location>
        <begin position="29"/>
        <end position="717"/>
    </location>
</feature>
<dbReference type="Gene3D" id="2.60.120.260">
    <property type="entry name" value="Galactose-binding domain-like"/>
    <property type="match status" value="1"/>
</dbReference>
<dbReference type="PANTHER" id="PTHR24043:SF8">
    <property type="entry name" value="EGF-LIKE DOMAIN-CONTAINING PROTEIN"/>
    <property type="match status" value="1"/>
</dbReference>
<keyword evidence="1" id="KW-0245">EGF-like domain</keyword>
<reference evidence="5" key="1">
    <citation type="submission" date="2025-08" db="UniProtKB">
        <authorList>
            <consortium name="RefSeq"/>
        </authorList>
    </citation>
    <scope>IDENTIFICATION</scope>
    <source>
        <tissue evidence="5">Whole sample</tissue>
    </source>
</reference>
<keyword evidence="4" id="KW-1185">Reference proteome</keyword>
<dbReference type="InterPro" id="IPR000742">
    <property type="entry name" value="EGF"/>
</dbReference>
<evidence type="ECO:0000256" key="1">
    <source>
        <dbReference type="ARBA" id="ARBA00022536"/>
    </source>
</evidence>
<dbReference type="SMART" id="SM00181">
    <property type="entry name" value="EGF"/>
    <property type="match status" value="9"/>
</dbReference>
<evidence type="ECO:0000313" key="4">
    <source>
        <dbReference type="Proteomes" id="UP000694844"/>
    </source>
</evidence>
<sequence>MVERVFDMNLITFNLVVNILSFVKLTEAQCDKNGTCVCHCADCSSGCQSCSPGWSGSTENFCQKANTLYQFYSMNSENINVLDGNSNTYEESKYFSPFIRVHLKESKVISRLDVTLQLNDGNEYSVYVKDNIYATEDYLKCNTFTHTGVGTIQAIPFVCKQPLEGKYIHIVASLTSTLRVYEIEQFECTNGSFGYNCSDICPNSCSGPCNKVTGQCARNTGFWGTHCQKTCSMRCKDKLCDSASGDCVECVPGNYGLGCNGQCSPGCQDICNTTSGLCQCKQGFYSADCSLQCTDNCTNRYCLQESGFCASCIPEKYGNFCHKNCLGDCDGNCVQTTGVCGDCAKGKYGFYCNETCHENCEGDICDRATGKCSDCVKKTYGFYCNKTCSSNCDGDICDSATGKCLGCVKQAYGYYCYETCPKNCEGDICDRVTGNCNQCKIGYMGDTCLENCPDHCKECSQNGYKCNRCEDGWYGVKCETRCQDSCGGHTTCDIDSGWCHVCSVGYFGNFCEQKCSDNCDASYMCDKITGNCRSCKAGKRGPFCAESCSEHCRNLSCSINESCINGCEDGWFGPQCKYKCSYALRSCAKCKFIDDTDEPVCVQCSDAWFLNGSKCFECPRNCSLCLSGSKCHECKNKHSYGETCNLPCNAACRNKTCDITGQCTLECENSKYGTKCDQDCPVGCSSCRNASLCLSCEDGFNKKCERCDNNVTCRKAL</sequence>
<accession>A0A8B8CL00</accession>
<name>A0A8B8CL00_CRAVI</name>
<proteinExistence type="predicted"/>
<protein>
    <submittedName>
        <fullName evidence="5">Multiple epidermal growth factor-like domains protein 6 isoform X1</fullName>
    </submittedName>
</protein>
<organism evidence="4 5">
    <name type="scientific">Crassostrea virginica</name>
    <name type="common">Eastern oyster</name>
    <dbReference type="NCBI Taxonomy" id="6565"/>
    <lineage>
        <taxon>Eukaryota</taxon>
        <taxon>Metazoa</taxon>
        <taxon>Spiralia</taxon>
        <taxon>Lophotrochozoa</taxon>
        <taxon>Mollusca</taxon>
        <taxon>Bivalvia</taxon>
        <taxon>Autobranchia</taxon>
        <taxon>Pteriomorphia</taxon>
        <taxon>Ostreida</taxon>
        <taxon>Ostreoidea</taxon>
        <taxon>Ostreidae</taxon>
        <taxon>Crassostrea</taxon>
    </lineage>
</organism>
<feature type="domain" description="EGF-like" evidence="3">
    <location>
        <begin position="262"/>
        <end position="290"/>
    </location>
</feature>
<evidence type="ECO:0000256" key="2">
    <source>
        <dbReference type="SAM" id="SignalP"/>
    </source>
</evidence>
<dbReference type="KEGG" id="cvn:111119722"/>
<dbReference type="PANTHER" id="PTHR24043">
    <property type="entry name" value="SCAVENGER RECEPTOR CLASS F"/>
    <property type="match status" value="1"/>
</dbReference>
<keyword evidence="2" id="KW-0732">Signal</keyword>
<dbReference type="InterPro" id="IPR008979">
    <property type="entry name" value="Galactose-bd-like_sf"/>
</dbReference>
<feature type="domain" description="EGF-like" evidence="3">
    <location>
        <begin position="617"/>
        <end position="645"/>
    </location>
</feature>
<feature type="domain" description="EGF-like" evidence="3">
    <location>
        <begin position="481"/>
        <end position="512"/>
    </location>
</feature>
<feature type="domain" description="EGF-like" evidence="3">
    <location>
        <begin position="451"/>
        <end position="479"/>
    </location>
</feature>
<feature type="domain" description="EGF-like" evidence="3">
    <location>
        <begin position="547"/>
        <end position="577"/>
    </location>
</feature>